<dbReference type="AlphaFoldDB" id="A0A645CTX8"/>
<sequence>MLFDPFEEQFYLPTVLIKHCNLIGCEFKIICKEYERRVLIPVIKCNSPEAFRIIFRCVESFQETCLIGHDTCSFIYRIMRLNFKLQVLFGSDYK</sequence>
<name>A0A645CTX8_9ZZZZ</name>
<comment type="caution">
    <text evidence="1">The sequence shown here is derived from an EMBL/GenBank/DDBJ whole genome shotgun (WGS) entry which is preliminary data.</text>
</comment>
<dbReference type="EMBL" id="VSSQ01030001">
    <property type="protein sequence ID" value="MPM80364.1"/>
    <property type="molecule type" value="Genomic_DNA"/>
</dbReference>
<evidence type="ECO:0000313" key="1">
    <source>
        <dbReference type="EMBL" id="MPM80364.1"/>
    </source>
</evidence>
<gene>
    <name evidence="1" type="ORF">SDC9_127411</name>
</gene>
<organism evidence="1">
    <name type="scientific">bioreactor metagenome</name>
    <dbReference type="NCBI Taxonomy" id="1076179"/>
    <lineage>
        <taxon>unclassified sequences</taxon>
        <taxon>metagenomes</taxon>
        <taxon>ecological metagenomes</taxon>
    </lineage>
</organism>
<reference evidence="1" key="1">
    <citation type="submission" date="2019-08" db="EMBL/GenBank/DDBJ databases">
        <authorList>
            <person name="Kucharzyk K."/>
            <person name="Murdoch R.W."/>
            <person name="Higgins S."/>
            <person name="Loffler F."/>
        </authorList>
    </citation>
    <scope>NUCLEOTIDE SEQUENCE</scope>
</reference>
<protein>
    <submittedName>
        <fullName evidence="1">Uncharacterized protein</fullName>
    </submittedName>
</protein>
<proteinExistence type="predicted"/>
<accession>A0A645CTX8</accession>